<dbReference type="GO" id="GO:0007096">
    <property type="term" value="P:regulation of exit from mitosis"/>
    <property type="evidence" value="ECO:0007669"/>
    <property type="project" value="InterPro"/>
</dbReference>
<evidence type="ECO:0000313" key="2">
    <source>
        <dbReference type="EMBL" id="CAL4073681.1"/>
    </source>
</evidence>
<proteinExistence type="predicted"/>
<organism evidence="2 3">
    <name type="scientific">Meganyctiphanes norvegica</name>
    <name type="common">Northern krill</name>
    <name type="synonym">Thysanopoda norvegica</name>
    <dbReference type="NCBI Taxonomy" id="48144"/>
    <lineage>
        <taxon>Eukaryota</taxon>
        <taxon>Metazoa</taxon>
        <taxon>Ecdysozoa</taxon>
        <taxon>Arthropoda</taxon>
        <taxon>Crustacea</taxon>
        <taxon>Multicrustacea</taxon>
        <taxon>Malacostraca</taxon>
        <taxon>Eumalacostraca</taxon>
        <taxon>Eucarida</taxon>
        <taxon>Euphausiacea</taxon>
        <taxon>Euphausiidae</taxon>
        <taxon>Meganyctiphanes</taxon>
    </lineage>
</organism>
<dbReference type="InterPro" id="IPR053729">
    <property type="entry name" value="MAD2L1BP_domain_sf"/>
</dbReference>
<feature type="non-terminal residue" evidence="2">
    <location>
        <position position="1"/>
    </location>
</feature>
<dbReference type="InterPro" id="IPR009511">
    <property type="entry name" value="MAD1/Cdc20-bound-Mad2-bd"/>
</dbReference>
<dbReference type="PANTHER" id="PTHR15681:SF1">
    <property type="entry name" value="MAD2L1-BINDING PROTEIN"/>
    <property type="match status" value="1"/>
</dbReference>
<keyword evidence="3" id="KW-1185">Reference proteome</keyword>
<dbReference type="Gene3D" id="3.30.900.20">
    <property type="match status" value="1"/>
</dbReference>
<comment type="caution">
    <text evidence="2">The sequence shown here is derived from an EMBL/GenBank/DDBJ whole genome shotgun (WGS) entry which is preliminary data.</text>
</comment>
<dbReference type="PANTHER" id="PTHR15681">
    <property type="entry name" value="MAD2L1-BINDING PROTEIN"/>
    <property type="match status" value="1"/>
</dbReference>
<dbReference type="EMBL" id="CAXKWB010004397">
    <property type="protein sequence ID" value="CAL4073681.1"/>
    <property type="molecule type" value="Genomic_DNA"/>
</dbReference>
<dbReference type="Proteomes" id="UP001497623">
    <property type="component" value="Unassembled WGS sequence"/>
</dbReference>
<gene>
    <name evidence="2" type="ORF">MNOR_LOCUS9196</name>
</gene>
<name>A0AAV2Q8P4_MEGNR</name>
<feature type="compositionally biased region" description="Basic and acidic residues" evidence="1">
    <location>
        <begin position="88"/>
        <end position="115"/>
    </location>
</feature>
<evidence type="ECO:0000313" key="3">
    <source>
        <dbReference type="Proteomes" id="UP001497623"/>
    </source>
</evidence>
<dbReference type="GO" id="GO:0005634">
    <property type="term" value="C:nucleus"/>
    <property type="evidence" value="ECO:0007669"/>
    <property type="project" value="InterPro"/>
</dbReference>
<reference evidence="2 3" key="1">
    <citation type="submission" date="2024-05" db="EMBL/GenBank/DDBJ databases">
        <authorList>
            <person name="Wallberg A."/>
        </authorList>
    </citation>
    <scope>NUCLEOTIDE SEQUENCE [LARGE SCALE GENOMIC DNA]</scope>
</reference>
<evidence type="ECO:0000256" key="1">
    <source>
        <dbReference type="SAM" id="MobiDB-lite"/>
    </source>
</evidence>
<dbReference type="AlphaFoldDB" id="A0AAV2Q8P4"/>
<protein>
    <submittedName>
        <fullName evidence="2">Uncharacterized protein</fullName>
    </submittedName>
</protein>
<sequence>KRRRIKNVNMDRRQFSRMNSKNDKKNIEIRVQIKRTLSSGNCTKVLEDLLKYILYQRNQIPVQYEILDREVTRKSDNDRQAQNDGETTCDKSDCKQSETQLEKDHAKDRHQRKTEVIKAKNERKRQRWLVKVQQFIDMFKKVMKLVSDEIENGDIASVKIALGNSVITAREIFTLLFPPGYSTGHNAADNKVNSKVALQLFRSLIVSEDLVKLVTRRSTLHKVWILLQKKKLPALSKNVEQQSVDSLNQNLIPLPDYKSSRIAQVVDIFLDHQPAPGTPMALTPAIGNVCHSVFNSVKRSRKNLDFRERTISENMGADEMEVETIPSWQSDEALNEILSKDEETNIDGEISFNNTSKFAFMTPKPLIQLGRSINFTPRTPWLGGSQGIVGVDETPTVSSVCRKPIVQPRKSVNITPRTPWLGRLQGSVPVDETPTVSSVCSPAKRLASDFMQFNLIDEDVYSSSSDNNKYVWYQIPFSMKGFKDVLIRT</sequence>
<feature type="region of interest" description="Disordered" evidence="1">
    <location>
        <begin position="73"/>
        <end position="115"/>
    </location>
</feature>
<accession>A0AAV2Q8P4</accession>